<name>U3TE95_9CREN</name>
<dbReference type="SMART" id="SM00471">
    <property type="entry name" value="HDc"/>
    <property type="match status" value="1"/>
</dbReference>
<dbReference type="GO" id="GO:0006203">
    <property type="term" value="P:dGTP catabolic process"/>
    <property type="evidence" value="ECO:0007669"/>
    <property type="project" value="TreeGrafter"/>
</dbReference>
<keyword evidence="3" id="KW-1185">Reference proteome</keyword>
<dbReference type="InterPro" id="IPR045509">
    <property type="entry name" value="HD_assoc_2"/>
</dbReference>
<accession>U3TE95</accession>
<reference evidence="2 3" key="1">
    <citation type="journal article" date="2013" name="Appl. Environ. Microbiol.">
        <title>Variation of the Virus-Related Elements within Syntenic Genomes of the Hyperthermophilic Archaeon Aeropyrum.</title>
        <authorList>
            <person name="Daifuku T."/>
            <person name="Yoshida T."/>
            <person name="Kitamura T."/>
            <person name="Kawaichi S."/>
            <person name="Inoue T."/>
            <person name="Nomura K."/>
            <person name="Yoshida Y."/>
            <person name="Kuno S."/>
            <person name="Sako Y."/>
        </authorList>
    </citation>
    <scope>NUCLEOTIDE SEQUENCE [LARGE SCALE GENOMIC DNA]</scope>
    <source>
        <strain evidence="2 3">SY1</strain>
    </source>
</reference>
<dbReference type="Gene3D" id="1.10.3210.10">
    <property type="entry name" value="Hypothetical protein af1432"/>
    <property type="match status" value="1"/>
</dbReference>
<dbReference type="InterPro" id="IPR050135">
    <property type="entry name" value="dGTPase-like"/>
</dbReference>
<gene>
    <name evidence="2" type="ORF">ACAM_0814</name>
</gene>
<dbReference type="KEGG" id="acj:ACAM_0814"/>
<proteinExistence type="predicted"/>
<dbReference type="GO" id="GO:0008832">
    <property type="term" value="F:dGTPase activity"/>
    <property type="evidence" value="ECO:0007669"/>
    <property type="project" value="TreeGrafter"/>
</dbReference>
<protein>
    <submittedName>
        <fullName evidence="2">HD superfamily phosphohydrolase</fullName>
    </submittedName>
</protein>
<dbReference type="SUPFAM" id="SSF109604">
    <property type="entry name" value="HD-domain/PDEase-like"/>
    <property type="match status" value="1"/>
</dbReference>
<keyword evidence="2" id="KW-0378">Hydrolase</keyword>
<evidence type="ECO:0000313" key="2">
    <source>
        <dbReference type="EMBL" id="BAN90283.1"/>
    </source>
</evidence>
<sequence>MMPRGGAGGVKSKIVKDVVHQFIELPSDLVATIVDRPLFQRLRRVRQLSLADYVYPGAVHTRFEHSLGVAYTMRRALHHIVKNVEEIVMPSVAEYIEDEYPLKGGLQKRLQGFATNLIRDVTQALRNMEGEAVVAALLHDSGHIMASHIAEQALHDPLIMVAPRAVRELPLLEEHEDLTIKIVSKLAEEDVEILYGNRRVDLRRVVEILRLAYSRGEWERRCMRDAEYQAPAAPGGLGESAGASRYATVAAMCIIAQLLSSGIDVDRADYIIRDSIHTGSLSGIYDINRYYAVLTLVPEARHTHSTLKASLRLGILEKGVTVIENMLLARIYMYSDVYLHDVSMIYSAMLSRVISLLYIAAAHLQADAREGLIAGREEARRLLEKYPALEALARLQHGVDRESLSSLEEILSMATDDTLFEAMTRIAFGRAEDLAGYITALGDKLQTSDRRARSWYREACLALHLLSYGVVARRHVDALISGSEGIVPRLIEAIESESPHITGLLRRNTTPLVTLSWSSYKPYQKDHTGGRIYVFRKRYPLEPVEIASSDQARVSRELEGKSYSKLLITYPSLNMSSQGVRHRREEPQIWRYRKGKLSADLARGSTLYRLLERSCGVSEGEARRTLQSAAARAKDLALDLFRYV</sequence>
<dbReference type="EMBL" id="AP012489">
    <property type="protein sequence ID" value="BAN90283.1"/>
    <property type="molecule type" value="Genomic_DNA"/>
</dbReference>
<organism evidence="2 3">
    <name type="scientific">Aeropyrum camini SY1 = JCM 12091</name>
    <dbReference type="NCBI Taxonomy" id="1198449"/>
    <lineage>
        <taxon>Archaea</taxon>
        <taxon>Thermoproteota</taxon>
        <taxon>Thermoprotei</taxon>
        <taxon>Desulfurococcales</taxon>
        <taxon>Desulfurococcaceae</taxon>
        <taxon>Aeropyrum</taxon>
    </lineage>
</organism>
<evidence type="ECO:0000313" key="3">
    <source>
        <dbReference type="Proteomes" id="UP000016887"/>
    </source>
</evidence>
<dbReference type="PATRIC" id="fig|1198449.6.peg.824"/>
<dbReference type="STRING" id="1198449.ACAM_0814"/>
<dbReference type="PANTHER" id="PTHR11373">
    <property type="entry name" value="DEOXYNUCLEOSIDE TRIPHOSPHATE TRIPHOSPHOHYDROLASE"/>
    <property type="match status" value="1"/>
</dbReference>
<dbReference type="PANTHER" id="PTHR11373:SF4">
    <property type="entry name" value="DEOXYNUCLEOSIDE TRIPHOSPHATE TRIPHOSPHOHYDROLASE SAMHD1"/>
    <property type="match status" value="1"/>
</dbReference>
<dbReference type="eggNOG" id="arCOG04430">
    <property type="taxonomic scope" value="Archaea"/>
</dbReference>
<dbReference type="Pfam" id="PF19276">
    <property type="entry name" value="HD_assoc_2"/>
    <property type="match status" value="1"/>
</dbReference>
<evidence type="ECO:0000259" key="1">
    <source>
        <dbReference type="SMART" id="SM00471"/>
    </source>
</evidence>
<feature type="domain" description="HD/PDEase" evidence="1">
    <location>
        <begin position="58"/>
        <end position="280"/>
    </location>
</feature>
<dbReference type="AlphaFoldDB" id="U3TE95"/>
<dbReference type="InterPro" id="IPR003607">
    <property type="entry name" value="HD/PDEase_dom"/>
</dbReference>
<dbReference type="Proteomes" id="UP000016887">
    <property type="component" value="Chromosome"/>
</dbReference>